<dbReference type="AlphaFoldDB" id="F0JAU2"/>
<sequence length="85" mass="8397">MVAGYAGPSAAPPAGQPLPGRFGDIRMTGWTAGEPPAAAASASEGGSGVSRGLEGAKGKPTGPFLASPAPKLLSSFERKIFPFSP</sequence>
<proteinExistence type="predicted"/>
<reference evidence="2" key="1">
    <citation type="submission" date="2011-03" db="EMBL/GenBank/DDBJ databases">
        <title>Comparative genomics and transcriptomics of Neospora caninum and Toxoplasma gondii.</title>
        <authorList>
            <person name="Reid A.J."/>
            <person name="Sohal A."/>
            <person name="Harris D."/>
            <person name="Quail M."/>
            <person name="Sanders M."/>
            <person name="Berriman M."/>
            <person name="Wastling J.M."/>
            <person name="Pain A."/>
        </authorList>
    </citation>
    <scope>NUCLEOTIDE SEQUENCE</scope>
    <source>
        <strain evidence="2">Liverpool</strain>
    </source>
</reference>
<accession>F0JAU2</accession>
<name>F0JAU2_NEOCL</name>
<feature type="region of interest" description="Disordered" evidence="1">
    <location>
        <begin position="1"/>
        <end position="68"/>
    </location>
</feature>
<evidence type="ECO:0000313" key="3">
    <source>
        <dbReference type="EMBL" id="CEL71209.1"/>
    </source>
</evidence>
<feature type="compositionally biased region" description="Low complexity" evidence="1">
    <location>
        <begin position="32"/>
        <end position="44"/>
    </location>
</feature>
<organism>
    <name type="scientific">Neospora caninum (strain Liverpool)</name>
    <dbReference type="NCBI Taxonomy" id="572307"/>
    <lineage>
        <taxon>Eukaryota</taxon>
        <taxon>Sar</taxon>
        <taxon>Alveolata</taxon>
        <taxon>Apicomplexa</taxon>
        <taxon>Conoidasida</taxon>
        <taxon>Coccidia</taxon>
        <taxon>Eucoccidiorida</taxon>
        <taxon>Eimeriorina</taxon>
        <taxon>Sarcocystidae</taxon>
        <taxon>Neospora</taxon>
    </lineage>
</organism>
<reference evidence="2" key="2">
    <citation type="submission" date="2011-03" db="EMBL/GenBank/DDBJ databases">
        <authorList>
            <person name="Aslett M."/>
        </authorList>
    </citation>
    <scope>NUCLEOTIDE SEQUENCE</scope>
    <source>
        <strain evidence="2">Liverpool</strain>
    </source>
</reference>
<evidence type="ECO:0000256" key="1">
    <source>
        <dbReference type="SAM" id="MobiDB-lite"/>
    </source>
</evidence>
<reference evidence="3" key="3">
    <citation type="journal article" date="2015" name="PLoS ONE">
        <title>Comprehensive Evaluation of Toxoplasma gondii VEG and Neospora caninum LIV Genomes with Tachyzoite Stage Transcriptome and Proteome Defines Novel Transcript Features.</title>
        <authorList>
            <person name="Ramaprasad A."/>
            <person name="Mourier T."/>
            <person name="Naeem R."/>
            <person name="Malas T.B."/>
            <person name="Moussa E."/>
            <person name="Panigrahi A."/>
            <person name="Vermont S.J."/>
            <person name="Otto T.D."/>
            <person name="Wastling J."/>
            <person name="Pain A."/>
        </authorList>
    </citation>
    <scope>NUCLEOTIDE SEQUENCE</scope>
    <source>
        <strain evidence="3">Liverpool</strain>
    </source>
</reference>
<dbReference type="EMBL" id="CADU01000061">
    <property type="protein sequence ID" value="CCA29995.1"/>
    <property type="molecule type" value="Genomic_DNA"/>
</dbReference>
<dbReference type="EMBL" id="LN714488">
    <property type="protein sequence ID" value="CEL71209.1"/>
    <property type="molecule type" value="Genomic_DNA"/>
</dbReference>
<gene>
    <name evidence="3" type="ORF">BN1204_068730</name>
    <name evidence="2" type="ORF">NCLIV_068730</name>
</gene>
<protein>
    <submittedName>
        <fullName evidence="2">Uncharacterized protein</fullName>
    </submittedName>
</protein>
<evidence type="ECO:0000313" key="2">
    <source>
        <dbReference type="EMBL" id="CCA29995.1"/>
    </source>
</evidence>
<dbReference type="VEuPathDB" id="ToxoDB:NCLIV_068730"/>